<proteinExistence type="predicted"/>
<name>A0A2P5AV72_PARAD</name>
<protein>
    <submittedName>
        <fullName evidence="2">Glycoside hydrolase</fullName>
    </submittedName>
</protein>
<dbReference type="Gene3D" id="3.20.20.70">
    <property type="entry name" value="Aldolase class I"/>
    <property type="match status" value="1"/>
</dbReference>
<dbReference type="InterPro" id="IPR013785">
    <property type="entry name" value="Aldolase_TIM"/>
</dbReference>
<dbReference type="STRING" id="3476.A0A2P5AV72"/>
<dbReference type="AlphaFoldDB" id="A0A2P5AV72"/>
<accession>A0A2P5AV72</accession>
<organism evidence="2 3">
    <name type="scientific">Parasponia andersonii</name>
    <name type="common">Sponia andersonii</name>
    <dbReference type="NCBI Taxonomy" id="3476"/>
    <lineage>
        <taxon>Eukaryota</taxon>
        <taxon>Viridiplantae</taxon>
        <taxon>Streptophyta</taxon>
        <taxon>Embryophyta</taxon>
        <taxon>Tracheophyta</taxon>
        <taxon>Spermatophyta</taxon>
        <taxon>Magnoliopsida</taxon>
        <taxon>eudicotyledons</taxon>
        <taxon>Gunneridae</taxon>
        <taxon>Pentapetalae</taxon>
        <taxon>rosids</taxon>
        <taxon>fabids</taxon>
        <taxon>Rosales</taxon>
        <taxon>Cannabaceae</taxon>
        <taxon>Parasponia</taxon>
    </lineage>
</organism>
<gene>
    <name evidence="2" type="ORF">PanWU01x14_297660</name>
</gene>
<reference evidence="3" key="1">
    <citation type="submission" date="2016-06" db="EMBL/GenBank/DDBJ databases">
        <title>Parallel loss of symbiosis genes in relatives of nitrogen-fixing non-legume Parasponia.</title>
        <authorList>
            <person name="Van Velzen R."/>
            <person name="Holmer R."/>
            <person name="Bu F."/>
            <person name="Rutten L."/>
            <person name="Van Zeijl A."/>
            <person name="Liu W."/>
            <person name="Santuari L."/>
            <person name="Cao Q."/>
            <person name="Sharma T."/>
            <person name="Shen D."/>
            <person name="Roswanjaya Y."/>
            <person name="Wardhani T."/>
            <person name="Kalhor M.S."/>
            <person name="Jansen J."/>
            <person name="Van den Hoogen J."/>
            <person name="Gungor B."/>
            <person name="Hartog M."/>
            <person name="Hontelez J."/>
            <person name="Verver J."/>
            <person name="Yang W.-C."/>
            <person name="Schijlen E."/>
            <person name="Repin R."/>
            <person name="Schilthuizen M."/>
            <person name="Schranz E."/>
            <person name="Heidstra R."/>
            <person name="Miyata K."/>
            <person name="Fedorova E."/>
            <person name="Kohlen W."/>
            <person name="Bisseling T."/>
            <person name="Smit S."/>
            <person name="Geurts R."/>
        </authorList>
    </citation>
    <scope>NUCLEOTIDE SEQUENCE [LARGE SCALE GENOMIC DNA]</scope>
    <source>
        <strain evidence="3">cv. WU1-14</strain>
    </source>
</reference>
<dbReference type="GO" id="GO:0016787">
    <property type="term" value="F:hydrolase activity"/>
    <property type="evidence" value="ECO:0007669"/>
    <property type="project" value="UniProtKB-KW"/>
</dbReference>
<feature type="chain" id="PRO_5015136819" evidence="1">
    <location>
        <begin position="26"/>
        <end position="145"/>
    </location>
</feature>
<dbReference type="SUPFAM" id="SSF51445">
    <property type="entry name" value="(Trans)glycosidases"/>
    <property type="match status" value="1"/>
</dbReference>
<dbReference type="InterPro" id="IPR017853">
    <property type="entry name" value="GH"/>
</dbReference>
<evidence type="ECO:0000256" key="1">
    <source>
        <dbReference type="SAM" id="SignalP"/>
    </source>
</evidence>
<evidence type="ECO:0000313" key="2">
    <source>
        <dbReference type="EMBL" id="PON40446.1"/>
    </source>
</evidence>
<feature type="signal peptide" evidence="1">
    <location>
        <begin position="1"/>
        <end position="25"/>
    </location>
</feature>
<dbReference type="EMBL" id="JXTB01000438">
    <property type="protein sequence ID" value="PON40446.1"/>
    <property type="molecule type" value="Genomic_DNA"/>
</dbReference>
<sequence>MTSVILAWLTKTGLLMVMGNDLGSAGEMLACHPEVGTLMIPLVGPFLKKSSCKVLKSYRRSSLFMDTRRKIPRAHADSLGVDVIDEWGRMIPDPDRWPSSKGGKGFTEVAKEVHSLGLKFGIHVMNGISTQAINKNTTILDTTKV</sequence>
<keyword evidence="3" id="KW-1185">Reference proteome</keyword>
<keyword evidence="1" id="KW-0732">Signal</keyword>
<evidence type="ECO:0000313" key="3">
    <source>
        <dbReference type="Proteomes" id="UP000237105"/>
    </source>
</evidence>
<dbReference type="OrthoDB" id="5795902at2759"/>
<dbReference type="Proteomes" id="UP000237105">
    <property type="component" value="Unassembled WGS sequence"/>
</dbReference>
<keyword evidence="2" id="KW-0378">Hydrolase</keyword>
<comment type="caution">
    <text evidence="2">The sequence shown here is derived from an EMBL/GenBank/DDBJ whole genome shotgun (WGS) entry which is preliminary data.</text>
</comment>